<keyword evidence="3" id="KW-1185">Reference proteome</keyword>
<proteinExistence type="predicted"/>
<feature type="region of interest" description="Disordered" evidence="1">
    <location>
        <begin position="27"/>
        <end position="64"/>
    </location>
</feature>
<gene>
    <name evidence="2" type="ORF">BRENAR_LOCUS4202</name>
</gene>
<name>A0A448YRD5_BRENA</name>
<sequence>MIDDLSFEYDYDEKIRAPRMSVMSLFRPHTNHSKTSSSTLDSSEKDTSLPDYKPADYELMGTRR</sequence>
<feature type="non-terminal residue" evidence="2">
    <location>
        <position position="64"/>
    </location>
</feature>
<dbReference type="InParanoid" id="A0A448YRD5"/>
<organism evidence="2 3">
    <name type="scientific">Brettanomyces naardenensis</name>
    <name type="common">Yeast</name>
    <dbReference type="NCBI Taxonomy" id="13370"/>
    <lineage>
        <taxon>Eukaryota</taxon>
        <taxon>Fungi</taxon>
        <taxon>Dikarya</taxon>
        <taxon>Ascomycota</taxon>
        <taxon>Saccharomycotina</taxon>
        <taxon>Pichiomycetes</taxon>
        <taxon>Pichiales</taxon>
        <taxon>Pichiaceae</taxon>
        <taxon>Brettanomyces</taxon>
    </lineage>
</organism>
<evidence type="ECO:0000313" key="2">
    <source>
        <dbReference type="EMBL" id="VEU23472.1"/>
    </source>
</evidence>
<dbReference type="EMBL" id="CAACVR010000045">
    <property type="protein sequence ID" value="VEU23472.1"/>
    <property type="molecule type" value="Genomic_DNA"/>
</dbReference>
<evidence type="ECO:0000256" key="1">
    <source>
        <dbReference type="SAM" id="MobiDB-lite"/>
    </source>
</evidence>
<accession>A0A448YRD5</accession>
<dbReference type="OrthoDB" id="10018316at2759"/>
<protein>
    <submittedName>
        <fullName evidence="2">DEKNAAC104586</fullName>
    </submittedName>
</protein>
<reference evidence="2 3" key="1">
    <citation type="submission" date="2018-12" db="EMBL/GenBank/DDBJ databases">
        <authorList>
            <person name="Tiukova I."/>
            <person name="Dainat J."/>
        </authorList>
    </citation>
    <scope>NUCLEOTIDE SEQUENCE [LARGE SCALE GENOMIC DNA]</scope>
</reference>
<dbReference type="AlphaFoldDB" id="A0A448YRD5"/>
<feature type="compositionally biased region" description="Basic and acidic residues" evidence="1">
    <location>
        <begin position="42"/>
        <end position="56"/>
    </location>
</feature>
<evidence type="ECO:0000313" key="3">
    <source>
        <dbReference type="Proteomes" id="UP000290900"/>
    </source>
</evidence>
<dbReference type="Proteomes" id="UP000290900">
    <property type="component" value="Unassembled WGS sequence"/>
</dbReference>